<dbReference type="HOGENOM" id="CLU_816545_0_0_1"/>
<protein>
    <submittedName>
        <fullName evidence="1">Predicted protein</fullName>
    </submittedName>
</protein>
<dbReference type="EMBL" id="FP929094">
    <property type="protein sequence ID" value="CBX92777.1"/>
    <property type="molecule type" value="Genomic_DNA"/>
</dbReference>
<dbReference type="Proteomes" id="UP000002668">
    <property type="component" value="Genome"/>
</dbReference>
<evidence type="ECO:0000313" key="2">
    <source>
        <dbReference type="Proteomes" id="UP000002668"/>
    </source>
</evidence>
<proteinExistence type="predicted"/>
<name>E4ZLU7_LEPMJ</name>
<dbReference type="InParanoid" id="E4ZLU7"/>
<reference evidence="2" key="1">
    <citation type="journal article" date="2011" name="Nat. Commun.">
        <title>Effector diversification within compartments of the Leptosphaeria maculans genome affected by Repeat-Induced Point mutations.</title>
        <authorList>
            <person name="Rouxel T."/>
            <person name="Grandaubert J."/>
            <person name="Hane J.K."/>
            <person name="Hoede C."/>
            <person name="van de Wouw A.P."/>
            <person name="Couloux A."/>
            <person name="Dominguez V."/>
            <person name="Anthouard V."/>
            <person name="Bally P."/>
            <person name="Bourras S."/>
            <person name="Cozijnsen A.J."/>
            <person name="Ciuffetti L.M."/>
            <person name="Degrave A."/>
            <person name="Dilmaghani A."/>
            <person name="Duret L."/>
            <person name="Fudal I."/>
            <person name="Goodwin S.B."/>
            <person name="Gout L."/>
            <person name="Glaser N."/>
            <person name="Linglin J."/>
            <person name="Kema G.H.J."/>
            <person name="Lapalu N."/>
            <person name="Lawrence C.B."/>
            <person name="May K."/>
            <person name="Meyer M."/>
            <person name="Ollivier B."/>
            <person name="Poulain J."/>
            <person name="Schoch C.L."/>
            <person name="Simon A."/>
            <person name="Spatafora J.W."/>
            <person name="Stachowiak A."/>
            <person name="Turgeon B.G."/>
            <person name="Tyler B.M."/>
            <person name="Vincent D."/>
            <person name="Weissenbach J."/>
            <person name="Amselem J."/>
            <person name="Quesneville H."/>
            <person name="Oliver R.P."/>
            <person name="Wincker P."/>
            <person name="Balesdent M.-H."/>
            <person name="Howlett B.J."/>
        </authorList>
    </citation>
    <scope>NUCLEOTIDE SEQUENCE [LARGE SCALE GENOMIC DNA]</scope>
    <source>
        <strain evidence="2">JN3 / isolate v23.1.3 / race Av1-4-5-6-7-8</strain>
    </source>
</reference>
<dbReference type="VEuPathDB" id="FungiDB:LEMA_P054830.1"/>
<keyword evidence="2" id="KW-1185">Reference proteome</keyword>
<organism evidence="2">
    <name type="scientific">Leptosphaeria maculans (strain JN3 / isolate v23.1.3 / race Av1-4-5-6-7-8)</name>
    <name type="common">Blackleg fungus</name>
    <name type="synonym">Phoma lingam</name>
    <dbReference type="NCBI Taxonomy" id="985895"/>
    <lineage>
        <taxon>Eukaryota</taxon>
        <taxon>Fungi</taxon>
        <taxon>Dikarya</taxon>
        <taxon>Ascomycota</taxon>
        <taxon>Pezizomycotina</taxon>
        <taxon>Dothideomycetes</taxon>
        <taxon>Pleosporomycetidae</taxon>
        <taxon>Pleosporales</taxon>
        <taxon>Pleosporineae</taxon>
        <taxon>Leptosphaeriaceae</taxon>
        <taxon>Plenodomus</taxon>
        <taxon>Plenodomus lingam/Leptosphaeria maculans species complex</taxon>
    </lineage>
</organism>
<gene>
    <name evidence="1" type="ORF">LEMA_P054830.1</name>
</gene>
<sequence>MLGPHPVANREWVPRTAELPKRSSFEAKASRDRDHPLLLVCFDGGHKNVSKRPRHRFVDPRASVCEPVCGIRYPGIARLEHTHKRPGRTTPHGGPSICKCMGCQHTAAAPATVGQLHTDCPLEGFAGGGRSKQRESRQTEMTAVINTGDIHGTFLHVCTYTTFPCLLCTWMPARSRIIPNSTGPMLAIHILASATAHHPNHSASLRYNTQTSRHAVQCAKSSGIMRGAILVLPQSIRIPLPKSWFGSPFMAKARPVLPPSRVGSFRREWLPSVTFHGQSIEAASPLACSCRPLGCILGMRGGDRDSQTTMVSGPSLQPTCQAMPCGTRREDATLGCNRVG</sequence>
<evidence type="ECO:0000313" key="1">
    <source>
        <dbReference type="EMBL" id="CBX92777.1"/>
    </source>
</evidence>
<dbReference type="GeneID" id="13287122"/>
<accession>E4ZLU7</accession>
<dbReference type="AlphaFoldDB" id="E4ZLU7"/>